<dbReference type="InterPro" id="IPR048380">
    <property type="entry name" value="Rad26-like_N"/>
</dbReference>
<feature type="compositionally biased region" description="Pro residues" evidence="2">
    <location>
        <begin position="129"/>
        <end position="142"/>
    </location>
</feature>
<proteinExistence type="predicted"/>
<dbReference type="Proteomes" id="UP001174936">
    <property type="component" value="Unassembled WGS sequence"/>
</dbReference>
<feature type="domain" description="Rad26-like C-terminal" evidence="4">
    <location>
        <begin position="817"/>
        <end position="880"/>
    </location>
</feature>
<dbReference type="Pfam" id="PF21046">
    <property type="entry name" value="Rad26-like_C"/>
    <property type="match status" value="1"/>
</dbReference>
<keyword evidence="1" id="KW-0175">Coiled coil</keyword>
<feature type="compositionally biased region" description="Low complexity" evidence="2">
    <location>
        <begin position="37"/>
        <end position="53"/>
    </location>
</feature>
<dbReference type="InterPro" id="IPR022093">
    <property type="entry name" value="Rad26-like_helical"/>
</dbReference>
<feature type="domain" description="Rad26-like N-terminal" evidence="5">
    <location>
        <begin position="395"/>
        <end position="443"/>
    </location>
</feature>
<protein>
    <recommendedName>
        <fullName evidence="8">DNA repair protein Rad26</fullName>
    </recommendedName>
</protein>
<dbReference type="Pfam" id="PF21048">
    <property type="entry name" value="Rad26-like_N"/>
    <property type="match status" value="1"/>
</dbReference>
<feature type="region of interest" description="Disordered" evidence="2">
    <location>
        <begin position="279"/>
        <end position="370"/>
    </location>
</feature>
<feature type="coiled-coil region" evidence="1">
    <location>
        <begin position="200"/>
        <end position="245"/>
    </location>
</feature>
<dbReference type="Pfam" id="PF12331">
    <property type="entry name" value="Rad26-like_helical_rpts"/>
    <property type="match status" value="1"/>
</dbReference>
<evidence type="ECO:0000259" key="3">
    <source>
        <dbReference type="Pfam" id="PF12331"/>
    </source>
</evidence>
<evidence type="ECO:0000313" key="7">
    <source>
        <dbReference type="Proteomes" id="UP001174936"/>
    </source>
</evidence>
<evidence type="ECO:0000259" key="5">
    <source>
        <dbReference type="Pfam" id="PF21048"/>
    </source>
</evidence>
<evidence type="ECO:0000256" key="1">
    <source>
        <dbReference type="SAM" id="Coils"/>
    </source>
</evidence>
<dbReference type="EMBL" id="JAULSV010000006">
    <property type="protein sequence ID" value="KAK0642208.1"/>
    <property type="molecule type" value="Genomic_DNA"/>
</dbReference>
<feature type="compositionally biased region" description="Acidic residues" evidence="2">
    <location>
        <begin position="54"/>
        <end position="65"/>
    </location>
</feature>
<feature type="domain" description="Rad26-like helical repeats" evidence="3">
    <location>
        <begin position="501"/>
        <end position="807"/>
    </location>
</feature>
<comment type="caution">
    <text evidence="6">The sequence shown here is derived from an EMBL/GenBank/DDBJ whole genome shotgun (WGS) entry which is preliminary data.</text>
</comment>
<evidence type="ECO:0000313" key="6">
    <source>
        <dbReference type="EMBL" id="KAK0642208.1"/>
    </source>
</evidence>
<evidence type="ECO:0000259" key="4">
    <source>
        <dbReference type="Pfam" id="PF21046"/>
    </source>
</evidence>
<feature type="compositionally biased region" description="Low complexity" evidence="2">
    <location>
        <begin position="118"/>
        <end position="128"/>
    </location>
</feature>
<evidence type="ECO:0008006" key="8">
    <source>
        <dbReference type="Google" id="ProtNLM"/>
    </source>
</evidence>
<dbReference type="InterPro" id="IPR048379">
    <property type="entry name" value="Rad26-like_C"/>
</dbReference>
<name>A0AA39XXP7_9PEZI</name>
<gene>
    <name evidence="6" type="ORF">B0T16DRAFT_225863</name>
</gene>
<organism evidence="6 7">
    <name type="scientific">Cercophora newfieldiana</name>
    <dbReference type="NCBI Taxonomy" id="92897"/>
    <lineage>
        <taxon>Eukaryota</taxon>
        <taxon>Fungi</taxon>
        <taxon>Dikarya</taxon>
        <taxon>Ascomycota</taxon>
        <taxon>Pezizomycotina</taxon>
        <taxon>Sordariomycetes</taxon>
        <taxon>Sordariomycetidae</taxon>
        <taxon>Sordariales</taxon>
        <taxon>Lasiosphaeriaceae</taxon>
        <taxon>Cercophora</taxon>
    </lineage>
</organism>
<dbReference type="AlphaFoldDB" id="A0AA39XXP7"/>
<reference evidence="6" key="1">
    <citation type="submission" date="2023-06" db="EMBL/GenBank/DDBJ databases">
        <title>Genome-scale phylogeny and comparative genomics of the fungal order Sordariales.</title>
        <authorList>
            <consortium name="Lawrence Berkeley National Laboratory"/>
            <person name="Hensen N."/>
            <person name="Bonometti L."/>
            <person name="Westerberg I."/>
            <person name="Brannstrom I.O."/>
            <person name="Guillou S."/>
            <person name="Cros-Aarteil S."/>
            <person name="Calhoun S."/>
            <person name="Haridas S."/>
            <person name="Kuo A."/>
            <person name="Mondo S."/>
            <person name="Pangilinan J."/>
            <person name="Riley R."/>
            <person name="Labutti K."/>
            <person name="Andreopoulos B."/>
            <person name="Lipzen A."/>
            <person name="Chen C."/>
            <person name="Yanf M."/>
            <person name="Daum C."/>
            <person name="Ng V."/>
            <person name="Clum A."/>
            <person name="Steindorff A."/>
            <person name="Ohm R."/>
            <person name="Martin F."/>
            <person name="Silar P."/>
            <person name="Natvig D."/>
            <person name="Lalanne C."/>
            <person name="Gautier V."/>
            <person name="Ament-Velasquez S.L."/>
            <person name="Kruys A."/>
            <person name="Hutchinson M.I."/>
            <person name="Powell A.J."/>
            <person name="Barry K."/>
            <person name="Miller A.N."/>
            <person name="Grigoriev I.V."/>
            <person name="Debuchy R."/>
            <person name="Gladieux P."/>
            <person name="Thoren M.H."/>
            <person name="Johannesson H."/>
        </authorList>
    </citation>
    <scope>NUCLEOTIDE SEQUENCE</scope>
    <source>
        <strain evidence="6">SMH2532-1</strain>
    </source>
</reference>
<feature type="compositionally biased region" description="Low complexity" evidence="2">
    <location>
        <begin position="86"/>
        <end position="105"/>
    </location>
</feature>
<evidence type="ECO:0000256" key="2">
    <source>
        <dbReference type="SAM" id="MobiDB-lite"/>
    </source>
</evidence>
<accession>A0AA39XXP7</accession>
<sequence>MDDFSDDGFDDFDDSVLRQIEENALQFTQAQKFGQSQAPHVAAPAHGAAYQYGVDDDDDLDDTEVVDERDLHQATKPGGASALTTQPQQRLGGVGLVGQQQWGTQFHRPPVPPPPLQQRPVYPARQQYPQPPPRSQYPPPVPSQRFRPGAIPQRPAPQASQFARPPPPPLTRAYPAQPSQAPRGTLAPAHGAGPAQGNIVAALQDRLSALETELTAAKGEAAILRSKYEKSSAAHDEELARLKKQNAENAAKHERAIEAALAAERTAATELQFARQDLREGLGRAKSRKKDGGSTTPKKNKSSWGIADGFDGIEMNSSPSKLQAQKRKDSVPTVVAQGERTPSKGKRKRPAVDSPTFALETHSGDQSGEGVRLAQAQPAFSHRPRAEQGDLSLDFLKLALDHSSDHGQPLTFDLFSQFSLPSDPSKSFATIIFEKLPKMGNSNDPRSLLVDFADLLIDMWQHCLSERYHFPIYYLGALISFTLQLHTSGVAPRIISSLIPVCTTTCRLVALPRFNSADGDISGHPDSLIRQLSVDLTIPQTMSLLNLAAVGCLSPPDDDPETSSNKQSPQVQFWRTVDMEFVIIMLSVKQPEHWWFPMLSLLSTSVLPTSLGPVPSPISSTAYEGNNPGSPQLIADAIITRVSICLVDLPRWAPPGSAMEIQVRLAVLNSLILFATSPFCFLQIARSDVTIQRLVTVLCWAIDQLYDVDSSFPVQLPGQERSPGPTSLAGGSVAAGKGPGPDDNEFGEVTLMEVDEAHEVQVKQEEFNVLLEGLDIEDDADECRGQHTPSLLCRVISKAVLLLHALVTDPRTADMVDMTRQLATSSGGSQRYLLTLARLSFAEEDLVLEAGIDAETAERAHALLEMAVTPDEGEEMGGLFDPEA</sequence>
<feature type="region of interest" description="Disordered" evidence="2">
    <location>
        <begin position="31"/>
        <end position="194"/>
    </location>
</feature>
<feature type="region of interest" description="Disordered" evidence="2">
    <location>
        <begin position="716"/>
        <end position="741"/>
    </location>
</feature>
<keyword evidence="7" id="KW-1185">Reference proteome</keyword>